<gene>
    <name evidence="5 9" type="primary">rps3</name>
</gene>
<evidence type="ECO:0000256" key="4">
    <source>
        <dbReference type="ARBA" id="ARBA00035154"/>
    </source>
</evidence>
<dbReference type="InterPro" id="IPR001351">
    <property type="entry name" value="Ribosomal_uS3_C"/>
</dbReference>
<dbReference type="InterPro" id="IPR005704">
    <property type="entry name" value="Ribosomal_uS3_bac-typ"/>
</dbReference>
<dbReference type="InterPro" id="IPR018280">
    <property type="entry name" value="Ribosomal_uS3_CS"/>
</dbReference>
<dbReference type="InterPro" id="IPR009019">
    <property type="entry name" value="KH_sf_prok-type"/>
</dbReference>
<keyword evidence="7 9" id="KW-0934">Plastid</keyword>
<keyword evidence="2 5" id="KW-0689">Ribosomal protein</keyword>
<reference evidence="9" key="1">
    <citation type="submission" date="2017-03" db="EMBL/GenBank/DDBJ databases">
        <title>Chloroplast and mitochondrial genomes in Hydrodictyaceae.</title>
        <authorList>
            <person name="McManus H.A."/>
            <person name="Fucikova K."/>
            <person name="Lewis L.A."/>
            <person name="Lewis P.O."/>
            <person name="Karol K.G."/>
        </authorList>
    </citation>
    <scope>NUCLEOTIDE SEQUENCE</scope>
</reference>
<dbReference type="CDD" id="cd02412">
    <property type="entry name" value="KH-II_30S_S3"/>
    <property type="match status" value="1"/>
</dbReference>
<evidence type="ECO:0000256" key="7">
    <source>
        <dbReference type="RuleBase" id="RU003626"/>
    </source>
</evidence>
<dbReference type="InterPro" id="IPR057258">
    <property type="entry name" value="Ribosomal_uS3"/>
</dbReference>
<geneLocation type="chloroplast" evidence="9"/>
<dbReference type="InterPro" id="IPR036419">
    <property type="entry name" value="Ribosomal_S3_C_sf"/>
</dbReference>
<keyword evidence="7 9" id="KW-0150">Chloroplast</keyword>
<feature type="domain" description="Small ribosomal subunit protein uS3 C-terminal" evidence="8">
    <location>
        <begin position="608"/>
        <end position="691"/>
    </location>
</feature>
<dbReference type="AlphaFoldDB" id="A0A2R4PAU5"/>
<evidence type="ECO:0000256" key="6">
    <source>
        <dbReference type="RuleBase" id="RU003624"/>
    </source>
</evidence>
<dbReference type="PANTHER" id="PTHR11760:SF19">
    <property type="entry name" value="SMALL RIBOSOMAL SUBUNIT PROTEIN US3C"/>
    <property type="match status" value="1"/>
</dbReference>
<dbReference type="Pfam" id="PF00189">
    <property type="entry name" value="Ribosomal_S3_C"/>
    <property type="match status" value="1"/>
</dbReference>
<comment type="similarity">
    <text evidence="1 5 6">Belongs to the universal ribosomal protein uS3 family.</text>
</comment>
<dbReference type="GO" id="GO:0003723">
    <property type="term" value="F:RNA binding"/>
    <property type="evidence" value="ECO:0007669"/>
    <property type="project" value="InterPro"/>
</dbReference>
<evidence type="ECO:0000256" key="5">
    <source>
        <dbReference type="HAMAP-Rule" id="MF_01309"/>
    </source>
</evidence>
<evidence type="ECO:0000256" key="3">
    <source>
        <dbReference type="ARBA" id="ARBA00023274"/>
    </source>
</evidence>
<comment type="subunit">
    <text evidence="5 7">Part of the 30S ribosomal subunit.</text>
</comment>
<dbReference type="EMBL" id="KY792696">
    <property type="protein sequence ID" value="AVX48177.1"/>
    <property type="molecule type" value="Genomic_DNA"/>
</dbReference>
<comment type="subcellular location">
    <subcellularLocation>
        <location evidence="5 7">Plastid</location>
        <location evidence="5 7">Chloroplast</location>
    </subcellularLocation>
</comment>
<dbReference type="SUPFAM" id="SSF54821">
    <property type="entry name" value="Ribosomal protein S3 C-terminal domain"/>
    <property type="match status" value="1"/>
</dbReference>
<dbReference type="PANTHER" id="PTHR11760">
    <property type="entry name" value="30S/40S RIBOSOMAL PROTEIN S3"/>
    <property type="match status" value="1"/>
</dbReference>
<dbReference type="SUPFAM" id="SSF54814">
    <property type="entry name" value="Prokaryotic type KH domain (KH-domain type II)"/>
    <property type="match status" value="1"/>
</dbReference>
<evidence type="ECO:0000256" key="2">
    <source>
        <dbReference type="ARBA" id="ARBA00022980"/>
    </source>
</evidence>
<dbReference type="PROSITE" id="PS00548">
    <property type="entry name" value="RIBOSOMAL_S3"/>
    <property type="match status" value="1"/>
</dbReference>
<evidence type="ECO:0000259" key="8">
    <source>
        <dbReference type="Pfam" id="PF00189"/>
    </source>
</evidence>
<protein>
    <recommendedName>
        <fullName evidence="4 5">Small ribosomal subunit protein uS3c</fullName>
    </recommendedName>
</protein>
<sequence>MGQKIHPLGFRVGITKKHQSVWFARFHKHKYAQSVLEDKFLRQNLLTLLPQLFQKKFGNSPNMPKISHIQIVRGLIPYEIGIQIHAQNCHLVKAAFEGLDTKQNFVHTLLKNHLILEKTSATKKLVSLNKKTQNVENGEMNLQQVSAKNVIEAKQEQNVSVIQGEKSKKQIGEKQKKLAKFRQRFLGKIFIVKNGKKILKKFDPKKQISFRNKFISFFKKNIQERKNVRKNRFNAGNASIQKSSFNNFGKGPFNRENVSFKQKAFFNFFDSKLSDSKKSNMLQTIQPKAKSCTKFVNLYMSQTNRSFLNALKQELNNWNKYFKNSKSKQFKEFGAQGSMPIGFQKKWSFRRFQQFEKLTIPVLFKLYKALQQKAIKKMERLRKEYLVFGKFSKTKTFAYFQRIRFLQNFQKFIAIKKSQRFSVLNSQNNENSEFQTKLANQKFATKVAVLTEKAIEKKFKNIHEERNTMKFIDHLQNLVKQHRSKNLFLYLATISDARKHSRKIQNFTKQQSDFLFGISTNSMKNMQNLTKEEKQEIYKNKIAKTFLRISQKNISQNKNFADIFVEQLQKQRNICEQNMQLMPKISIQFYSVKSQNFLTKSSTVADSIVDDLEKRKAFRRVIKKAKEDLMKTPKVKGVKIQVSGRLNGAEIARSEWVRAGRVPLQTLRANIDYCYKTAQTIYGIIGVKVWIYKGFTKSRKPTANSPSLLTDLL</sequence>
<proteinExistence type="inferred from homology"/>
<accession>A0A2R4PAU5</accession>
<dbReference type="NCBIfam" id="TIGR01009">
    <property type="entry name" value="rpsC_bact"/>
    <property type="match status" value="1"/>
</dbReference>
<keyword evidence="3 5" id="KW-0687">Ribonucleoprotein</keyword>
<dbReference type="GO" id="GO:0006412">
    <property type="term" value="P:translation"/>
    <property type="evidence" value="ECO:0007669"/>
    <property type="project" value="UniProtKB-UniRule"/>
</dbReference>
<name>A0A2R4PAU5_9CHLO</name>
<organism evidence="9">
    <name type="scientific">Hariotina reticulata</name>
    <dbReference type="NCBI Taxonomy" id="183314"/>
    <lineage>
        <taxon>Eukaryota</taxon>
        <taxon>Viridiplantae</taxon>
        <taxon>Chlorophyta</taxon>
        <taxon>core chlorophytes</taxon>
        <taxon>Chlorophyceae</taxon>
        <taxon>CS clade</taxon>
        <taxon>Sphaeropleales</taxon>
        <taxon>Scenedesmaceae</taxon>
        <taxon>Hariotina</taxon>
    </lineage>
</organism>
<evidence type="ECO:0000256" key="1">
    <source>
        <dbReference type="ARBA" id="ARBA00010761"/>
    </source>
</evidence>
<evidence type="ECO:0000313" key="9">
    <source>
        <dbReference type="EMBL" id="AVX48177.1"/>
    </source>
</evidence>
<dbReference type="GO" id="GO:0003735">
    <property type="term" value="F:structural constituent of ribosome"/>
    <property type="evidence" value="ECO:0007669"/>
    <property type="project" value="InterPro"/>
</dbReference>
<dbReference type="GO" id="GO:0022627">
    <property type="term" value="C:cytosolic small ribosomal subunit"/>
    <property type="evidence" value="ECO:0007669"/>
    <property type="project" value="TreeGrafter"/>
</dbReference>
<dbReference type="GO" id="GO:0009507">
    <property type="term" value="C:chloroplast"/>
    <property type="evidence" value="ECO:0007669"/>
    <property type="project" value="UniProtKB-SubCell"/>
</dbReference>
<dbReference type="Gene3D" id="3.30.1140.32">
    <property type="entry name" value="Ribosomal protein S3, C-terminal domain"/>
    <property type="match status" value="1"/>
</dbReference>
<dbReference type="HAMAP" id="MF_01309_B">
    <property type="entry name" value="Ribosomal_uS3_B"/>
    <property type="match status" value="1"/>
</dbReference>